<feature type="region of interest" description="Disordered" evidence="1">
    <location>
        <begin position="352"/>
        <end position="460"/>
    </location>
</feature>
<dbReference type="AlphaFoldDB" id="A0AA34RD85"/>
<feature type="compositionally biased region" description="Acidic residues" evidence="1">
    <location>
        <begin position="437"/>
        <end position="451"/>
    </location>
</feature>
<proteinExistence type="predicted"/>
<evidence type="ECO:0000313" key="2">
    <source>
        <dbReference type="EMBL" id="AEB41571.1"/>
    </source>
</evidence>
<feature type="compositionally biased region" description="Pro residues" evidence="1">
    <location>
        <begin position="395"/>
        <end position="407"/>
    </location>
</feature>
<gene>
    <name evidence="2" type="ordered locus">G5S_0605</name>
</gene>
<evidence type="ECO:0000256" key="1">
    <source>
        <dbReference type="SAM" id="MobiDB-lite"/>
    </source>
</evidence>
<dbReference type="Proteomes" id="UP000008305">
    <property type="component" value="Chromosome"/>
</dbReference>
<dbReference type="EMBL" id="CP002608">
    <property type="protein sequence ID" value="AEB41571.1"/>
    <property type="molecule type" value="Genomic_DNA"/>
</dbReference>
<protein>
    <submittedName>
        <fullName evidence="2">Uncharacterized protein</fullName>
    </submittedName>
</protein>
<feature type="region of interest" description="Disordered" evidence="1">
    <location>
        <begin position="265"/>
        <end position="339"/>
    </location>
</feature>
<feature type="compositionally biased region" description="Low complexity" evidence="1">
    <location>
        <begin position="352"/>
        <end position="364"/>
    </location>
</feature>
<organism evidence="2 3">
    <name type="scientific">Chlamydia pecorum (strain ATCC VR-628 / DSM 29919 / E58)</name>
    <name type="common">Chlamydophila pecorum</name>
    <dbReference type="NCBI Taxonomy" id="331635"/>
    <lineage>
        <taxon>Bacteria</taxon>
        <taxon>Pseudomonadati</taxon>
        <taxon>Chlamydiota</taxon>
        <taxon>Chlamydiia</taxon>
        <taxon>Chlamydiales</taxon>
        <taxon>Chlamydiaceae</taxon>
        <taxon>Chlamydia/Chlamydophila group</taxon>
        <taxon>Chlamydia</taxon>
    </lineage>
</organism>
<feature type="compositionally biased region" description="Basic and acidic residues" evidence="1">
    <location>
        <begin position="292"/>
        <end position="303"/>
    </location>
</feature>
<feature type="compositionally biased region" description="Low complexity" evidence="1">
    <location>
        <begin position="1"/>
        <end position="24"/>
    </location>
</feature>
<feature type="region of interest" description="Disordered" evidence="1">
    <location>
        <begin position="486"/>
        <end position="545"/>
    </location>
</feature>
<feature type="compositionally biased region" description="Acidic residues" evidence="1">
    <location>
        <begin position="486"/>
        <end position="496"/>
    </location>
</feature>
<reference evidence="2 3" key="1">
    <citation type="journal article" date="2011" name="J. Bacteriol.">
        <title>Genome sequence of the obligate intracellular animal pathogen Chlamydia pecorum E58.</title>
        <authorList>
            <person name="Mojica S."/>
            <person name="Huot Creasy H."/>
            <person name="Daugherty S."/>
            <person name="Read T.D."/>
            <person name="Kim T."/>
            <person name="Kaltenboeck B."/>
            <person name="Bavoil P."/>
            <person name="Myers G.S."/>
        </authorList>
    </citation>
    <scope>NUCLEOTIDE SEQUENCE [LARGE SCALE GENOMIC DNA]</scope>
    <source>
        <strain evidence="2 3">E58</strain>
    </source>
</reference>
<keyword evidence="3" id="KW-1185">Reference proteome</keyword>
<dbReference type="KEGG" id="cpm:G5S_0605"/>
<sequence>MSGSGPSSVSNPGSGASSASELAARVSSGAQGVIGNVSQQSPESVHVGATHHFKGVFQHFAENVRKIFDRGTPLPQGTPPPEVDPLSLEDLSSRLSNLQELDKSVLSEEDRKNLEDLIKTTQDQIADLGGAGGTQVLRGTAIRLSNEDIASLTDQEVANIITEGEAAKESLKDLGGKLSPVLKDANESISRMSRAATPASSSGRTSAKLSRSASLTAQKIFRSICNVFSFLLRVVLRVLVNIRCVLGNARRAAAEAFKRCCCCSGGDDDSSSDIDPKASVRVLRSQSSRRHRDLEDSLEKWSGTDRISSKAAASWQGEDPEISVHPADVPQEGQDTDGHDNRIYLQIVPGNNNIRSISSSGSNIDRQDRRSGSSSSGWSDVVYQSAEEVFSRDTPTPPPVSPRPPHTLGPIAAELNALYAKPHRSPSPPLPPRSADLDSESSSESIYEEVDLSPPLPPRPGIFFPSKETIYAELAKEIYLPVFPDQEEGYEGDVSDTESPPISPRNPSEYERPLPKTPSGNEKDYDNLRSPPTPPRGGTPPIENVPVESRFLKGLSVPAPGASEEYAWIRPEDVVSSMKASAVPALPPRVGNEPGRGAEAIAIETSPGFRIEVVASMLADAVEKTLGKIDAVEISEGNVSSSDIENLRNLSGLIKDIIRSSQGKSRSGESS</sequence>
<feature type="region of interest" description="Disordered" evidence="1">
    <location>
        <begin position="1"/>
        <end position="26"/>
    </location>
</feature>
<name>A0AA34RD85_CHLPE</name>
<feature type="compositionally biased region" description="Low complexity" evidence="1">
    <location>
        <begin position="372"/>
        <end position="385"/>
    </location>
</feature>
<accession>A0AA34RD85</accession>
<evidence type="ECO:0000313" key="3">
    <source>
        <dbReference type="Proteomes" id="UP000008305"/>
    </source>
</evidence>